<keyword evidence="1" id="KW-1133">Transmembrane helix</keyword>
<dbReference type="EMBL" id="MH884508">
    <property type="protein sequence ID" value="AYP68312.1"/>
    <property type="molecule type" value="Genomic_DNA"/>
</dbReference>
<keyword evidence="3" id="KW-1185">Reference proteome</keyword>
<sequence>MNILKKLNEKSKSFAKKFFIETKMGIWLMASMAMLNAVEGLIHLVVAIIGTWGAVDVSVYDIRVWLPIIENFILGGFSLLTGWCLSVKHDHSHHGK</sequence>
<evidence type="ECO:0000313" key="3">
    <source>
        <dbReference type="Proteomes" id="UP000274199"/>
    </source>
</evidence>
<accession>A0A3G3BVL4</accession>
<name>A0A3G3BVL4_9CAUD</name>
<dbReference type="Proteomes" id="UP000274199">
    <property type="component" value="Segment"/>
</dbReference>
<organism evidence="2 3">
    <name type="scientific">Bacillus phage vB_BcoS-136</name>
    <dbReference type="NCBI Taxonomy" id="2419619"/>
    <lineage>
        <taxon>Viruses</taxon>
        <taxon>Duplodnaviria</taxon>
        <taxon>Heunggongvirae</taxon>
        <taxon>Uroviricota</taxon>
        <taxon>Caudoviricetes</taxon>
        <taxon>Heleneionescovirinae</taxon>
        <taxon>Kenyattavirus</taxon>
        <taxon>Kenyattavirus kv136</taxon>
    </lineage>
</organism>
<feature type="transmembrane region" description="Helical" evidence="1">
    <location>
        <begin position="26"/>
        <end position="52"/>
    </location>
</feature>
<keyword evidence="1" id="KW-0472">Membrane</keyword>
<keyword evidence="1" id="KW-0812">Transmembrane</keyword>
<evidence type="ECO:0000313" key="2">
    <source>
        <dbReference type="EMBL" id="AYP68312.1"/>
    </source>
</evidence>
<protein>
    <submittedName>
        <fullName evidence="2">Uncharacterized protein</fullName>
    </submittedName>
</protein>
<gene>
    <name evidence="2" type="ORF">vBBcoS136_00198</name>
</gene>
<feature type="transmembrane region" description="Helical" evidence="1">
    <location>
        <begin position="64"/>
        <end position="86"/>
    </location>
</feature>
<evidence type="ECO:0000256" key="1">
    <source>
        <dbReference type="SAM" id="Phobius"/>
    </source>
</evidence>
<proteinExistence type="predicted"/>
<reference evidence="2 3" key="1">
    <citation type="submission" date="2018-09" db="EMBL/GenBank/DDBJ databases">
        <title>Comparative Genomic Analysis of Eight Novel Haloalkaliphilic Bacteriophages from Lake Elmenteita, Kenya.</title>
        <authorList>
            <person name="Akhwale J.K."/>
        </authorList>
    </citation>
    <scope>NUCLEOTIDE SEQUENCE [LARGE SCALE GENOMIC DNA]</scope>
</reference>